<dbReference type="InterPro" id="IPR013320">
    <property type="entry name" value="ConA-like_dom_sf"/>
</dbReference>
<accession>A0A1I1KGF6</accession>
<feature type="region of interest" description="Disordered" evidence="3">
    <location>
        <begin position="1946"/>
        <end position="2041"/>
    </location>
</feature>
<dbReference type="InterPro" id="IPR006558">
    <property type="entry name" value="LamG-like"/>
</dbReference>
<dbReference type="Pfam" id="PF13573">
    <property type="entry name" value="SprB"/>
    <property type="match status" value="10"/>
</dbReference>
<dbReference type="InterPro" id="IPR001791">
    <property type="entry name" value="Laminin_G"/>
</dbReference>
<keyword evidence="1" id="KW-0732">Signal</keyword>
<dbReference type="STRING" id="1334022.SAMN04487907_1061"/>
<evidence type="ECO:0000256" key="2">
    <source>
        <dbReference type="ARBA" id="ARBA00023157"/>
    </source>
</evidence>
<evidence type="ECO:0000256" key="1">
    <source>
        <dbReference type="ARBA" id="ARBA00022729"/>
    </source>
</evidence>
<feature type="domain" description="LamG-like jellyroll fold" evidence="4">
    <location>
        <begin position="1170"/>
        <end position="1303"/>
    </location>
</feature>
<dbReference type="CDD" id="cd00110">
    <property type="entry name" value="LamG"/>
    <property type="match status" value="1"/>
</dbReference>
<dbReference type="Gene3D" id="2.60.120.200">
    <property type="match status" value="1"/>
</dbReference>
<dbReference type="GO" id="GO:0005975">
    <property type="term" value="P:carbohydrate metabolic process"/>
    <property type="evidence" value="ECO:0007669"/>
    <property type="project" value="UniProtKB-ARBA"/>
</dbReference>
<feature type="compositionally biased region" description="Acidic residues" evidence="3">
    <location>
        <begin position="1948"/>
        <end position="2023"/>
    </location>
</feature>
<evidence type="ECO:0000259" key="4">
    <source>
        <dbReference type="SMART" id="SM00560"/>
    </source>
</evidence>
<dbReference type="EMBL" id="FOKV01000006">
    <property type="protein sequence ID" value="SFC59909.1"/>
    <property type="molecule type" value="Genomic_DNA"/>
</dbReference>
<dbReference type="SMART" id="SM00560">
    <property type="entry name" value="LamGL"/>
    <property type="match status" value="1"/>
</dbReference>
<dbReference type="InterPro" id="IPR025667">
    <property type="entry name" value="SprB_repeat"/>
</dbReference>
<dbReference type="CDD" id="cd00146">
    <property type="entry name" value="PKD"/>
    <property type="match status" value="1"/>
</dbReference>
<evidence type="ECO:0000313" key="6">
    <source>
        <dbReference type="Proteomes" id="UP000199438"/>
    </source>
</evidence>
<name>A0A1I1KGF6_9FLAO</name>
<dbReference type="Proteomes" id="UP000199438">
    <property type="component" value="Unassembled WGS sequence"/>
</dbReference>
<dbReference type="InterPro" id="IPR035986">
    <property type="entry name" value="PKD_dom_sf"/>
</dbReference>
<evidence type="ECO:0000256" key="3">
    <source>
        <dbReference type="SAM" id="MobiDB-lite"/>
    </source>
</evidence>
<evidence type="ECO:0000313" key="5">
    <source>
        <dbReference type="EMBL" id="SFC59909.1"/>
    </source>
</evidence>
<dbReference type="Gene3D" id="2.60.40.10">
    <property type="entry name" value="Immunoglobulins"/>
    <property type="match status" value="2"/>
</dbReference>
<dbReference type="SUPFAM" id="SSF49899">
    <property type="entry name" value="Concanavalin A-like lectins/glucanases"/>
    <property type="match status" value="1"/>
</dbReference>
<dbReference type="SUPFAM" id="SSF49299">
    <property type="entry name" value="PKD domain"/>
    <property type="match status" value="1"/>
</dbReference>
<keyword evidence="2" id="KW-1015">Disulfide bond</keyword>
<organism evidence="5 6">
    <name type="scientific">Zunongwangia mangrovi</name>
    <dbReference type="NCBI Taxonomy" id="1334022"/>
    <lineage>
        <taxon>Bacteria</taxon>
        <taxon>Pseudomonadati</taxon>
        <taxon>Bacteroidota</taxon>
        <taxon>Flavobacteriia</taxon>
        <taxon>Flavobacteriales</taxon>
        <taxon>Flavobacteriaceae</taxon>
        <taxon>Zunongwangia</taxon>
    </lineage>
</organism>
<gene>
    <name evidence="5" type="ORF">SAMN04487907_1061</name>
</gene>
<feature type="compositionally biased region" description="Acidic residues" evidence="3">
    <location>
        <begin position="2031"/>
        <end position="2041"/>
    </location>
</feature>
<dbReference type="GO" id="GO:0004553">
    <property type="term" value="F:hydrolase activity, hydrolyzing O-glycosyl compounds"/>
    <property type="evidence" value="ECO:0007669"/>
    <property type="project" value="UniProtKB-ARBA"/>
</dbReference>
<dbReference type="RefSeq" id="WP_245758638.1">
    <property type="nucleotide sequence ID" value="NZ_FOKV01000006.1"/>
</dbReference>
<dbReference type="InterPro" id="IPR013783">
    <property type="entry name" value="Ig-like_fold"/>
</dbReference>
<dbReference type="Gene3D" id="2.60.40.740">
    <property type="match status" value="3"/>
</dbReference>
<reference evidence="6" key="1">
    <citation type="submission" date="2016-10" db="EMBL/GenBank/DDBJ databases">
        <authorList>
            <person name="Varghese N."/>
            <person name="Submissions S."/>
        </authorList>
    </citation>
    <scope>NUCLEOTIDE SEQUENCE [LARGE SCALE GENOMIC DNA]</scope>
    <source>
        <strain evidence="6">DSM 24499</strain>
    </source>
</reference>
<keyword evidence="6" id="KW-1185">Reference proteome</keyword>
<dbReference type="Pfam" id="PF13385">
    <property type="entry name" value="Laminin_G_3"/>
    <property type="match status" value="1"/>
</dbReference>
<protein>
    <submittedName>
        <fullName evidence="5">SprB repeat-containing protein</fullName>
    </submittedName>
</protein>
<feature type="non-terminal residue" evidence="5">
    <location>
        <position position="1"/>
    </location>
</feature>
<sequence>EDLSAGNYTLTVRDANNCAISTSIEITQPDQLTMAPATTENVSCFGGNDGSISAGTISGGTAPYQYSINGTDFFTASTFEDLSAGNYTLTVQDANNCSISTNIEITQPDQLSMTSAITENVSCFGGNDGSISAGTISGGTPPYQYSINGIDFVSNSTFEDLNAGSYTMTVRDQNNCSISTNIEITQPEQLEMTAATTTNVSCFDGNDGSISAGTISGGTPPYQYSINGTDFFTNSTFEDLSARNYTLTVRDANNCSISEEIEITQPDQLTMAPATTENVSCFGGNDGSISAGTISGGTTPYQYSINGTDFFTTSTFESLSAGNYTLIVRDANNCSISTNIEITQPDQLTMAPATTENVSCFGGNDGTISAGTISGGTAPYSYSIDGTNFQSDGDFTNLSSGNYTLTVLDANNCPTTENITIIEPNSISATAPTITNVSCYGTSTGEIIVGNITGGTAPYEYSIDNINFQSGKTFANLSSENYTVFIRDANNCSFQQIANVSQPDRLNSSYNTTNVACFGGTSGSIDFTGVSGGSDAYEYSIDNGNTWKSSPYFSNLSTGIYILKLRDQNNLECERIIAENVTITQPTAALSVTASTTRTTVFNSNTGSATANVTGGTAGYTYQWRLAGNSTIIATTRRASDLASGDYTLTVVDRNGCSETIDVRVNEILRAQVLPTSICEGEDSIRTSYFEVLDGSAEGGVAPYTYTWDFDSDGTYSSNSGIGPHRVTYPNEGNRTITLTVTDAEGVSKDFIYYQYVGECYVDNCGSNDFSLVGYYIGDANGNRVNSSNCNDGGQKYIYVRLDQNPTRYSLYAEFTYSVTSLETGITTVTKENGCFYEEQAIPSEARAIPINYNCGDEVSIDNIYLTYSNQKKRSCGQSQNPKCFSTNNQEIIFTPLYAQATPNQLNCFDSELGTITVQASGGRAPYQYSKSNANGGYQSDNVFRILKAGDYDVWVKDAEGTVFQIPTVTIAQPDTPISMEFDIQQPVCYGDEASVTVNPSGGTPYTAEGVEPYEYLWNDAAGSTSKTLGGLDPGEYTVTVIDSNQCQAIETITIIEPEQLTQAITGSDQELGCGYYETTLEANTVEVGSGIWTVESGPANYTFSDATNPNSDFSGDEGEYILRWTIFNENCSNYDELNLKMSADCSTLDFDGVDDHILMGDSFDMNNKESFTVEAWIKAENSTGTKTILAKKDIQNFNTGGYDFVINGGSPAFRWNGNSISTSYRITQGIWHHVAVIYEDGTIRLYVDGVRLSSRSANLPEDNAAPFIIGAIYNSADPDVPSNYFDGWIEELRIWNKSLTEEQLRFLMNQRIQVNSNPLRGTVIPLDVPGDLSWNNLDAYYQLIGNSEALADGVTPDFTGNNTSGLMRNINSSQENTAPLPYVLNEEGLDWTNDATWRLAAVINQKEVSERQVWKAPGAYGIDGNTTIDWNIVEISKNVFYPYTNSTQALQLLGLISISDTLDINGTNPPGGSAGNPLIVTDYLSLDGVIDLNGESQLIQTEGSVLDPNSTGNILRDQQGTANSYNYNYWSSPVSTTTANSGYTIAEVLKDGTDPNKTQNISFKRQYTWADSRSYSGEKRISTYWLNTFHQTATYAGWKQIDQNTTLSAGEGYTMKGTSGSVDISSLQNYTFTGLPNNGDITLAIQPDENFLIGNPYPSAIDAEQFILDNLDSGSVNGATGDKNLFNGAIYFWDHFGQSNSHYLQDYVGGYATLNLIGSVPAVATDERINATNAQSERMPGRYIPVGQGFFISSYLNNSNSNVTITAGDILFRNEQRVFRKEGAEEESQFLRPESVFMKNASVELKADERQKIRLNFRSPGGINRQIVVGADENTTSGFDLGYDAPLYDRQREDMFWLLDNQPLVIQGVPDFNKHRTLDLGVLVTSANEFYIEIDSLENISSEKEIYLLDRSDSTYFDLRAEKYIATIDSGYHNNRFAITFQKLENQEEEDDSEEEQGNEEEEENDEDNGDSEEEQGNEEEEENDEDNGDSEEEEEEDVDTENPDDSEDEDDDSEDPDDNTEDPQKPEIPDEDEAEDEEDELTGHFNIAYLSDEESVYLENPEFIKIDRILIYNINGSLIKEFNEVPVIEEIYIPMENKMSSAVYILKLFTEKGVTNLKFVRN</sequence>
<proteinExistence type="predicted"/>